<evidence type="ECO:0000313" key="7">
    <source>
        <dbReference type="EMBL" id="REF31199.1"/>
    </source>
</evidence>
<dbReference type="InterPro" id="IPR003339">
    <property type="entry name" value="ABC/ECF_trnsptr_transmembrane"/>
</dbReference>
<name>A0A3D9UPE4_9MICO</name>
<dbReference type="Pfam" id="PF02361">
    <property type="entry name" value="CbiQ"/>
    <property type="match status" value="1"/>
</dbReference>
<feature type="transmembrane region" description="Helical" evidence="6">
    <location>
        <begin position="66"/>
        <end position="84"/>
    </location>
</feature>
<feature type="transmembrane region" description="Helical" evidence="6">
    <location>
        <begin position="91"/>
        <end position="109"/>
    </location>
</feature>
<dbReference type="InterPro" id="IPR051611">
    <property type="entry name" value="ECF_transporter_component"/>
</dbReference>
<organism evidence="7 8">
    <name type="scientific">Calidifontibacter indicus</name>
    <dbReference type="NCBI Taxonomy" id="419650"/>
    <lineage>
        <taxon>Bacteria</taxon>
        <taxon>Bacillati</taxon>
        <taxon>Actinomycetota</taxon>
        <taxon>Actinomycetes</taxon>
        <taxon>Micrococcales</taxon>
        <taxon>Dermacoccaceae</taxon>
        <taxon>Calidifontibacter</taxon>
    </lineage>
</organism>
<evidence type="ECO:0000313" key="8">
    <source>
        <dbReference type="Proteomes" id="UP000256253"/>
    </source>
</evidence>
<dbReference type="AlphaFoldDB" id="A0A3D9UPE4"/>
<evidence type="ECO:0000256" key="6">
    <source>
        <dbReference type="SAM" id="Phobius"/>
    </source>
</evidence>
<evidence type="ECO:0000256" key="4">
    <source>
        <dbReference type="ARBA" id="ARBA00022989"/>
    </source>
</evidence>
<keyword evidence="4 6" id="KW-1133">Transmembrane helix</keyword>
<keyword evidence="2" id="KW-1003">Cell membrane</keyword>
<accession>A0A3D9UPE4</accession>
<dbReference type="CDD" id="cd16914">
    <property type="entry name" value="EcfT"/>
    <property type="match status" value="1"/>
</dbReference>
<keyword evidence="8" id="KW-1185">Reference proteome</keyword>
<comment type="caution">
    <text evidence="7">The sequence shown here is derived from an EMBL/GenBank/DDBJ whole genome shotgun (WGS) entry which is preliminary data.</text>
</comment>
<dbReference type="PANTHER" id="PTHR34857">
    <property type="entry name" value="SLL0384 PROTEIN"/>
    <property type="match status" value="1"/>
</dbReference>
<feature type="transmembrane region" description="Helical" evidence="6">
    <location>
        <begin position="43"/>
        <end position="60"/>
    </location>
</feature>
<proteinExistence type="predicted"/>
<evidence type="ECO:0000256" key="1">
    <source>
        <dbReference type="ARBA" id="ARBA00004141"/>
    </source>
</evidence>
<dbReference type="EMBL" id="QTUA01000001">
    <property type="protein sequence ID" value="REF31199.1"/>
    <property type="molecule type" value="Genomic_DNA"/>
</dbReference>
<gene>
    <name evidence="7" type="ORF">DFJ65_2246</name>
</gene>
<evidence type="ECO:0000256" key="2">
    <source>
        <dbReference type="ARBA" id="ARBA00022475"/>
    </source>
</evidence>
<keyword evidence="5 6" id="KW-0472">Membrane</keyword>
<dbReference type="PANTHER" id="PTHR34857:SF2">
    <property type="entry name" value="SLL0384 PROTEIN"/>
    <property type="match status" value="1"/>
</dbReference>
<dbReference type="OrthoDB" id="509049at2"/>
<evidence type="ECO:0000256" key="3">
    <source>
        <dbReference type="ARBA" id="ARBA00022692"/>
    </source>
</evidence>
<dbReference type="RefSeq" id="WP_115923080.1">
    <property type="nucleotide sequence ID" value="NZ_QTUA01000001.1"/>
</dbReference>
<keyword evidence="3 6" id="KW-0812">Transmembrane</keyword>
<evidence type="ECO:0000256" key="5">
    <source>
        <dbReference type="ARBA" id="ARBA00023136"/>
    </source>
</evidence>
<dbReference type="GO" id="GO:0005886">
    <property type="term" value="C:plasma membrane"/>
    <property type="evidence" value="ECO:0007669"/>
    <property type="project" value="UniProtKB-ARBA"/>
</dbReference>
<comment type="subcellular location">
    <subcellularLocation>
        <location evidence="1">Membrane</location>
        <topology evidence="1">Multi-pass membrane protein</topology>
    </subcellularLocation>
</comment>
<dbReference type="Proteomes" id="UP000256253">
    <property type="component" value="Unassembled WGS sequence"/>
</dbReference>
<reference evidence="7 8" key="1">
    <citation type="submission" date="2018-08" db="EMBL/GenBank/DDBJ databases">
        <title>Sequencing the genomes of 1000 actinobacteria strains.</title>
        <authorList>
            <person name="Klenk H.-P."/>
        </authorList>
    </citation>
    <scope>NUCLEOTIDE SEQUENCE [LARGE SCALE GENOMIC DNA]</scope>
    <source>
        <strain evidence="7 8">DSM 22967</strain>
    </source>
</reference>
<sequence length="200" mass="21467">MTVLATYVERDSPIHRLPAGVKLGALVVMAASTVFVRQWWQPVALLASIAVVYLVARIPWRSALAQVRPLLALLVALAIFQTVFAGWEKAVVVCGCILALAALASLVSLTTRTDDLVDVVVRMAQPLRRFGVVPERIGLLVSLGIRSVPVVVGLAREVRDAQRARGASARPVAFLVPLVVRSLRHADKVGEALAARGLDD</sequence>
<protein>
    <submittedName>
        <fullName evidence="7">Biotin transport system permease protein</fullName>
    </submittedName>
</protein>
<feature type="transmembrane region" description="Helical" evidence="6">
    <location>
        <begin position="17"/>
        <end position="36"/>
    </location>
</feature>